<dbReference type="InterPro" id="IPR000835">
    <property type="entry name" value="HTH_MarR-typ"/>
</dbReference>
<name>A0A1Q2CPF5_9ACTN</name>
<dbReference type="Pfam" id="PF12802">
    <property type="entry name" value="MarR_2"/>
    <property type="match status" value="1"/>
</dbReference>
<dbReference type="AlphaFoldDB" id="A0A1Q2CPF5"/>
<dbReference type="PANTHER" id="PTHR33164:SF104">
    <property type="entry name" value="TRANSCRIPTIONAL REGULATORY PROTEIN"/>
    <property type="match status" value="1"/>
</dbReference>
<keyword evidence="2" id="KW-0238">DNA-binding</keyword>
<keyword evidence="1" id="KW-0805">Transcription regulation</keyword>
<evidence type="ECO:0000256" key="1">
    <source>
        <dbReference type="ARBA" id="ARBA00023015"/>
    </source>
</evidence>
<dbReference type="RefSeq" id="WP_077686321.1">
    <property type="nucleotide sequence ID" value="NZ_CP019606.1"/>
</dbReference>
<dbReference type="STRING" id="1332264.BW730_11320"/>
<dbReference type="OrthoDB" id="3237509at2"/>
<dbReference type="GO" id="GO:0003700">
    <property type="term" value="F:DNA-binding transcription factor activity"/>
    <property type="evidence" value="ECO:0007669"/>
    <property type="project" value="InterPro"/>
</dbReference>
<dbReference type="PANTHER" id="PTHR33164">
    <property type="entry name" value="TRANSCRIPTIONAL REGULATOR, MARR FAMILY"/>
    <property type="match status" value="1"/>
</dbReference>
<dbReference type="Proteomes" id="UP000188145">
    <property type="component" value="Chromosome"/>
</dbReference>
<accession>A0A1Q2CPF5</accession>
<dbReference type="GO" id="GO:0003677">
    <property type="term" value="F:DNA binding"/>
    <property type="evidence" value="ECO:0007669"/>
    <property type="project" value="UniProtKB-KW"/>
</dbReference>
<evidence type="ECO:0000313" key="6">
    <source>
        <dbReference type="Proteomes" id="UP000188145"/>
    </source>
</evidence>
<sequence>MSDEVDGVVEAWATERPDLDLGSMQIWSRIDRLAGILDGHRKRAFATHSIEAWEFDVLAALRRAGAPHRLSPGQLLRETHVTSGTMTNRVDRLVARGAVTRESDPNDGRGVQVALTAKGLALVDAALASLLEVEQELLAGWPDADRDQLASLLRRLLLGNAG</sequence>
<dbReference type="PROSITE" id="PS01117">
    <property type="entry name" value="HTH_MARR_1"/>
    <property type="match status" value="1"/>
</dbReference>
<evidence type="ECO:0000256" key="2">
    <source>
        <dbReference type="ARBA" id="ARBA00023125"/>
    </source>
</evidence>
<dbReference type="InterPro" id="IPR036390">
    <property type="entry name" value="WH_DNA-bd_sf"/>
</dbReference>
<dbReference type="SMART" id="SM00347">
    <property type="entry name" value="HTH_MARR"/>
    <property type="match status" value="1"/>
</dbReference>
<protein>
    <submittedName>
        <fullName evidence="5">MarR family transcriptional regulator</fullName>
    </submittedName>
</protein>
<evidence type="ECO:0000259" key="4">
    <source>
        <dbReference type="PROSITE" id="PS50995"/>
    </source>
</evidence>
<dbReference type="GO" id="GO:0006950">
    <property type="term" value="P:response to stress"/>
    <property type="evidence" value="ECO:0007669"/>
    <property type="project" value="TreeGrafter"/>
</dbReference>
<gene>
    <name evidence="5" type="ORF">BW730_11320</name>
</gene>
<dbReference type="SUPFAM" id="SSF46785">
    <property type="entry name" value="Winged helix' DNA-binding domain"/>
    <property type="match status" value="1"/>
</dbReference>
<evidence type="ECO:0000313" key="5">
    <source>
        <dbReference type="EMBL" id="AQP47989.1"/>
    </source>
</evidence>
<dbReference type="InterPro" id="IPR023187">
    <property type="entry name" value="Tscrpt_reg_MarR-type_CS"/>
</dbReference>
<evidence type="ECO:0000256" key="3">
    <source>
        <dbReference type="ARBA" id="ARBA00023163"/>
    </source>
</evidence>
<keyword evidence="6" id="KW-1185">Reference proteome</keyword>
<dbReference type="InterPro" id="IPR036388">
    <property type="entry name" value="WH-like_DNA-bd_sf"/>
</dbReference>
<dbReference type="EMBL" id="CP019606">
    <property type="protein sequence ID" value="AQP47989.1"/>
    <property type="molecule type" value="Genomic_DNA"/>
</dbReference>
<feature type="domain" description="HTH marR-type" evidence="4">
    <location>
        <begin position="23"/>
        <end position="158"/>
    </location>
</feature>
<keyword evidence="3" id="KW-0804">Transcription</keyword>
<dbReference type="KEGG" id="tes:BW730_11320"/>
<dbReference type="PRINTS" id="PR00598">
    <property type="entry name" value="HTHMARR"/>
</dbReference>
<reference evidence="6" key="1">
    <citation type="submission" date="2017-02" db="EMBL/GenBank/DDBJ databases">
        <title>Tessaracoccus aquaemaris sp. nov., isolated from the intestine of a Korean rockfish, Sebastes schlegelii, in a marine aquaculture pond.</title>
        <authorList>
            <person name="Tak E.J."/>
            <person name="Bae J.-W."/>
        </authorList>
    </citation>
    <scope>NUCLEOTIDE SEQUENCE [LARGE SCALE GENOMIC DNA]</scope>
    <source>
        <strain evidence="6">NSG39</strain>
    </source>
</reference>
<dbReference type="PROSITE" id="PS50995">
    <property type="entry name" value="HTH_MARR_2"/>
    <property type="match status" value="1"/>
</dbReference>
<proteinExistence type="predicted"/>
<dbReference type="InterPro" id="IPR039422">
    <property type="entry name" value="MarR/SlyA-like"/>
</dbReference>
<dbReference type="Gene3D" id="1.10.10.10">
    <property type="entry name" value="Winged helix-like DNA-binding domain superfamily/Winged helix DNA-binding domain"/>
    <property type="match status" value="1"/>
</dbReference>
<organism evidence="5 6">
    <name type="scientific">Tessaracoccus aquimaris</name>
    <dbReference type="NCBI Taxonomy" id="1332264"/>
    <lineage>
        <taxon>Bacteria</taxon>
        <taxon>Bacillati</taxon>
        <taxon>Actinomycetota</taxon>
        <taxon>Actinomycetes</taxon>
        <taxon>Propionibacteriales</taxon>
        <taxon>Propionibacteriaceae</taxon>
        <taxon>Tessaracoccus</taxon>
    </lineage>
</organism>